<dbReference type="Gene3D" id="2.60.40.680">
    <property type="match status" value="1"/>
</dbReference>
<dbReference type="GO" id="GO:0030246">
    <property type="term" value="F:carbohydrate binding"/>
    <property type="evidence" value="ECO:0007669"/>
    <property type="project" value="InterPro"/>
</dbReference>
<sequence>MANMLIFLALVSHSNVLSIEPARIPPLAIGDSFWVTIKISDCIPIYGYSGAIYYDPTVLEYRGIKRGPFMRRFQSTALWIAPQSVGPGYVADFGEALYNPSRAAFGSGVLDTIKFKVIGSGSSPLQLNLKINDTLKFDWDLSTRGGSTVEPLAFVNGWYGSQSLEIRPTFNITPGVANAQELPSATWFTPVSRYVVVWQDRRNGYYDIYGQQVNTDGTLYNSNYVICDSTGDQLEPAIAYNPTGGLFTYALVVWADYRRGLDSADIYGRLLYRGSPVSAADFPIARYPNCQINPQIASLGGKYLVVWEDIPVDTTNLYFSYICGQLLNYNGTVVGDTFMISGNYDGYYYNYSPTIAASDSAFFVVWNRKSVTSGASQVFGRVIDTLGNLGSERTIVSGYSNFAFSASCAYSNTDNNFLVIWTGAGQTGNNTFEYLTKIKGIIYSKSGYPISSPFLIYEKNNNADSKFLDSIIQSAEVHFDGANYLVVWHEKYGPGIDSLRGCFVSPTGNVGDPFGLIGAPYSQAFPSGTKGSGNNSILVWQDFRNGTDYDIWGYLGPPIGIEETTSPKSEIGNPKLEVYPNPFREKMIIRYTIQDAGYKIQDMGLKIYDITGRLVKSFNLSTRYSLLAPPIEWDGTDDSGIPVESGVYFAKFGSETVKVLFLK</sequence>
<organism evidence="1">
    <name type="scientific">candidate division WOR-3 bacterium</name>
    <dbReference type="NCBI Taxonomy" id="2052148"/>
    <lineage>
        <taxon>Bacteria</taxon>
        <taxon>Bacteria division WOR-3</taxon>
    </lineage>
</organism>
<evidence type="ECO:0000313" key="1">
    <source>
        <dbReference type="EMBL" id="HGV97806.1"/>
    </source>
</evidence>
<name>A0A7C4TCL6_UNCW3</name>
<accession>A0A7C4TCL6</accession>
<gene>
    <name evidence="1" type="ORF">ENV60_05875</name>
</gene>
<dbReference type="NCBIfam" id="TIGR04183">
    <property type="entry name" value="Por_Secre_tail"/>
    <property type="match status" value="1"/>
</dbReference>
<dbReference type="EMBL" id="DTGZ01000106">
    <property type="protein sequence ID" value="HGV97806.1"/>
    <property type="molecule type" value="Genomic_DNA"/>
</dbReference>
<reference evidence="1" key="1">
    <citation type="journal article" date="2020" name="mSystems">
        <title>Genome- and Community-Level Interaction Insights into Carbon Utilization and Element Cycling Functions of Hydrothermarchaeota in Hydrothermal Sediment.</title>
        <authorList>
            <person name="Zhou Z."/>
            <person name="Liu Y."/>
            <person name="Xu W."/>
            <person name="Pan J."/>
            <person name="Luo Z.H."/>
            <person name="Li M."/>
        </authorList>
    </citation>
    <scope>NUCLEOTIDE SEQUENCE [LARGE SCALE GENOMIC DNA]</scope>
    <source>
        <strain evidence="1">SpSt-774</strain>
    </source>
</reference>
<dbReference type="Gene3D" id="2.60.40.4070">
    <property type="match status" value="1"/>
</dbReference>
<dbReference type="AlphaFoldDB" id="A0A7C4TCL6"/>
<dbReference type="InterPro" id="IPR026444">
    <property type="entry name" value="Secre_tail"/>
</dbReference>
<dbReference type="SUPFAM" id="SSF49384">
    <property type="entry name" value="Carbohydrate-binding domain"/>
    <property type="match status" value="1"/>
</dbReference>
<comment type="caution">
    <text evidence="1">The sequence shown here is derived from an EMBL/GenBank/DDBJ whole genome shotgun (WGS) entry which is preliminary data.</text>
</comment>
<dbReference type="CDD" id="cd08547">
    <property type="entry name" value="Type_II_cohesin"/>
    <property type="match status" value="1"/>
</dbReference>
<protein>
    <submittedName>
        <fullName evidence="1">T9SS type A sorting domain-containing protein</fullName>
    </submittedName>
</protein>
<dbReference type="InterPro" id="IPR008965">
    <property type="entry name" value="CBM2/CBM3_carb-bd_dom_sf"/>
</dbReference>
<proteinExistence type="predicted"/>